<name>A0AA38FH83_TAXCH</name>
<evidence type="ECO:0000313" key="4">
    <source>
        <dbReference type="EMBL" id="KAH9302200.1"/>
    </source>
</evidence>
<protein>
    <recommendedName>
        <fullName evidence="3">RING-type domain-containing protein</fullName>
    </recommendedName>
</protein>
<dbReference type="GO" id="GO:0004842">
    <property type="term" value="F:ubiquitin-protein transferase activity"/>
    <property type="evidence" value="ECO:0007669"/>
    <property type="project" value="InterPro"/>
</dbReference>
<reference evidence="4 5" key="1">
    <citation type="journal article" date="2021" name="Nat. Plants">
        <title>The Taxus genome provides insights into paclitaxel biosynthesis.</title>
        <authorList>
            <person name="Xiong X."/>
            <person name="Gou J."/>
            <person name="Liao Q."/>
            <person name="Li Y."/>
            <person name="Zhou Q."/>
            <person name="Bi G."/>
            <person name="Li C."/>
            <person name="Du R."/>
            <person name="Wang X."/>
            <person name="Sun T."/>
            <person name="Guo L."/>
            <person name="Liang H."/>
            <person name="Lu P."/>
            <person name="Wu Y."/>
            <person name="Zhang Z."/>
            <person name="Ro D.K."/>
            <person name="Shang Y."/>
            <person name="Huang S."/>
            <person name="Yan J."/>
        </authorList>
    </citation>
    <scope>NUCLEOTIDE SEQUENCE [LARGE SCALE GENOMIC DNA]</scope>
    <source>
        <strain evidence="4">Ta-2019</strain>
    </source>
</reference>
<dbReference type="GO" id="GO:0036297">
    <property type="term" value="P:interstrand cross-link repair"/>
    <property type="evidence" value="ECO:0007669"/>
    <property type="project" value="InterPro"/>
</dbReference>
<dbReference type="AlphaFoldDB" id="A0AA38FH83"/>
<keyword evidence="1" id="KW-0862">Zinc</keyword>
<keyword evidence="5" id="KW-1185">Reference proteome</keyword>
<gene>
    <name evidence="4" type="ORF">KI387_013783</name>
</gene>
<feature type="non-terminal residue" evidence="4">
    <location>
        <position position="298"/>
    </location>
</feature>
<dbReference type="PANTHER" id="PTHR16047">
    <property type="entry name" value="RFWD3 PROTEIN"/>
    <property type="match status" value="1"/>
</dbReference>
<evidence type="ECO:0000256" key="2">
    <source>
        <dbReference type="SAM" id="Coils"/>
    </source>
</evidence>
<proteinExistence type="predicted"/>
<comment type="caution">
    <text evidence="4">The sequence shown here is derived from an EMBL/GenBank/DDBJ whole genome shotgun (WGS) entry which is preliminary data.</text>
</comment>
<dbReference type="SMART" id="SM00184">
    <property type="entry name" value="RING"/>
    <property type="match status" value="1"/>
</dbReference>
<dbReference type="Proteomes" id="UP000824469">
    <property type="component" value="Unassembled WGS sequence"/>
</dbReference>
<dbReference type="InterPro" id="IPR013083">
    <property type="entry name" value="Znf_RING/FYVE/PHD"/>
</dbReference>
<keyword evidence="2" id="KW-0175">Coiled coil</keyword>
<dbReference type="CDD" id="cd16450">
    <property type="entry name" value="mRING-C3HGC3_RFWD3"/>
    <property type="match status" value="1"/>
</dbReference>
<evidence type="ECO:0000256" key="1">
    <source>
        <dbReference type="PROSITE-ProRule" id="PRU00175"/>
    </source>
</evidence>
<dbReference type="Gene3D" id="3.30.40.10">
    <property type="entry name" value="Zinc/RING finger domain, C3HC4 (zinc finger)"/>
    <property type="match status" value="1"/>
</dbReference>
<dbReference type="InterPro" id="IPR037381">
    <property type="entry name" value="RFWD3"/>
</dbReference>
<sequence length="298" mass="34505">KKRNSPGKMPDQENVTRKKIKETMEAEYVENSLKDCLEAVEEYNRRDGQLKDMDYYLVLAKAKLTIAGADGGKFVIGKGMGQITEGLKWFQVTGDQVKELQKHFADMKQRERQQISKGKDEITDNLKHTRQMLEQKLERQCDRLKEIQREFGLVKAEFELLAEERNQEWKKELQGLRKVVKKYEDAYRKFSEVFGGKDKTGLDLEVSAIGETSSLQIFDFDDSQNCSICMEPWTQSGEHNICSLACGHFFGRSCITRWIKHLGTRSSKCPQCSKKATLRDMRNHYLQRISLCDVKSPQ</sequence>
<dbReference type="PROSITE" id="PS50089">
    <property type="entry name" value="ZF_RING_2"/>
    <property type="match status" value="1"/>
</dbReference>
<organism evidence="4 5">
    <name type="scientific">Taxus chinensis</name>
    <name type="common">Chinese yew</name>
    <name type="synonym">Taxus wallichiana var. chinensis</name>
    <dbReference type="NCBI Taxonomy" id="29808"/>
    <lineage>
        <taxon>Eukaryota</taxon>
        <taxon>Viridiplantae</taxon>
        <taxon>Streptophyta</taxon>
        <taxon>Embryophyta</taxon>
        <taxon>Tracheophyta</taxon>
        <taxon>Spermatophyta</taxon>
        <taxon>Pinopsida</taxon>
        <taxon>Pinidae</taxon>
        <taxon>Conifers II</taxon>
        <taxon>Cupressales</taxon>
        <taxon>Taxaceae</taxon>
        <taxon>Taxus</taxon>
    </lineage>
</organism>
<dbReference type="SUPFAM" id="SSF57850">
    <property type="entry name" value="RING/U-box"/>
    <property type="match status" value="1"/>
</dbReference>
<feature type="coiled-coil region" evidence="2">
    <location>
        <begin position="119"/>
        <end position="186"/>
    </location>
</feature>
<dbReference type="Pfam" id="PF13639">
    <property type="entry name" value="zf-RING_2"/>
    <property type="match status" value="1"/>
</dbReference>
<accession>A0AA38FH83</accession>
<evidence type="ECO:0000259" key="3">
    <source>
        <dbReference type="PROSITE" id="PS50089"/>
    </source>
</evidence>
<dbReference type="InterPro" id="IPR001841">
    <property type="entry name" value="Znf_RING"/>
</dbReference>
<keyword evidence="1" id="KW-0479">Metal-binding</keyword>
<dbReference type="GO" id="GO:0008270">
    <property type="term" value="F:zinc ion binding"/>
    <property type="evidence" value="ECO:0007669"/>
    <property type="project" value="UniProtKB-KW"/>
</dbReference>
<feature type="domain" description="RING-type" evidence="3">
    <location>
        <begin position="226"/>
        <end position="273"/>
    </location>
</feature>
<evidence type="ECO:0000313" key="5">
    <source>
        <dbReference type="Proteomes" id="UP000824469"/>
    </source>
</evidence>
<dbReference type="PANTHER" id="PTHR16047:SF7">
    <property type="entry name" value="E3 UBIQUITIN-PROTEIN LIGASE RFWD3"/>
    <property type="match status" value="1"/>
</dbReference>
<feature type="non-terminal residue" evidence="4">
    <location>
        <position position="1"/>
    </location>
</feature>
<dbReference type="EMBL" id="JAHRHJ020000009">
    <property type="protein sequence ID" value="KAH9302200.1"/>
    <property type="molecule type" value="Genomic_DNA"/>
</dbReference>
<keyword evidence="1" id="KW-0863">Zinc-finger</keyword>
<dbReference type="GO" id="GO:0016567">
    <property type="term" value="P:protein ubiquitination"/>
    <property type="evidence" value="ECO:0007669"/>
    <property type="project" value="InterPro"/>
</dbReference>
<dbReference type="GO" id="GO:0005634">
    <property type="term" value="C:nucleus"/>
    <property type="evidence" value="ECO:0007669"/>
    <property type="project" value="InterPro"/>
</dbReference>